<dbReference type="GO" id="GO:0005886">
    <property type="term" value="C:plasma membrane"/>
    <property type="evidence" value="ECO:0007669"/>
    <property type="project" value="TreeGrafter"/>
</dbReference>
<sequence length="605" mass="66179">MQLNRERVGLQLVDAKVISSDDLSQALDIQQGEGGRLGSILVRMGVLSESTLLEFLSQHYGVATVELSTCSIDGSLRGLVPYDVVSRHLVLPVRKTTSRLSLAMADPTNLSLLDDLRFRTGLHIIPMVATESDLRTAISHLYGQGPDGSSSTTESMKNDEEGTFKNWGNGDRILPDSVGKPVGCSSANGLHNQERSIMLHDKAEMSRLKHHVKIDKDSSAVEVVNGLVQQAIEMEASDIHIEPMETMIRVRFRLDGVLCPIQNLPKDLHQALLARVKILSDLDIAERRLPQDGRMKIEGFPHVDIRVAILPCLFGEKAVLRLLNQSGLALHLTNIGLNQPDLDRLTTALENPYGMILVTGPTGSGKTTTLYSALQFLNTPQMNIVTVEDPVEYQIQGINQMQIHEEIGLNFAAGLRAFLRQDPDVMMVGEIRDRDTAQIAIQASLTGHRVLSTLHTMNAPGAITRLIDMSIEPFLVSSAVSLIVGQRLVRKICDHCRELEPVSQCQLRELGFDDDALGAVHAMKGRGCGSCHQTGFKGRMALFEILPIFEGLHEKILARASTNDLITCAIGEGFRTLRQAGMAAVQGGLTTVGEVFAETRSDAFV</sequence>
<dbReference type="Gene3D" id="3.30.300.160">
    <property type="entry name" value="Type II secretion system, protein E, N-terminal domain"/>
    <property type="match status" value="1"/>
</dbReference>
<evidence type="ECO:0000313" key="6">
    <source>
        <dbReference type="EMBL" id="WNM61601.1"/>
    </source>
</evidence>
<dbReference type="PANTHER" id="PTHR30258:SF1">
    <property type="entry name" value="PROTEIN TRANSPORT PROTEIN HOFB HOMOLOG"/>
    <property type="match status" value="1"/>
</dbReference>
<dbReference type="Pfam" id="PF00437">
    <property type="entry name" value="T2SSE"/>
    <property type="match status" value="1"/>
</dbReference>
<dbReference type="SUPFAM" id="SSF52540">
    <property type="entry name" value="P-loop containing nucleoside triphosphate hydrolases"/>
    <property type="match status" value="1"/>
</dbReference>
<dbReference type="KEGG" id="nneo:PQG83_17855"/>
<evidence type="ECO:0000256" key="2">
    <source>
        <dbReference type="ARBA" id="ARBA00022741"/>
    </source>
</evidence>
<dbReference type="Gene3D" id="3.30.450.90">
    <property type="match status" value="1"/>
</dbReference>
<dbReference type="EMBL" id="CP116968">
    <property type="protein sequence ID" value="WNM61601.1"/>
    <property type="molecule type" value="Genomic_DNA"/>
</dbReference>
<reference evidence="6 7" key="1">
    <citation type="submission" date="2023-01" db="EMBL/GenBank/DDBJ databases">
        <title>Cultivation and genomic characterization of new, ubiquitous marine nitrite-oxidizing bacteria from the Nitrospirales.</title>
        <authorList>
            <person name="Mueller A.J."/>
            <person name="Daebeler A."/>
            <person name="Herbold C.W."/>
            <person name="Kirkegaard R.H."/>
            <person name="Daims H."/>
        </authorList>
    </citation>
    <scope>NUCLEOTIDE SEQUENCE [LARGE SCALE GENOMIC DNA]</scope>
    <source>
        <strain evidence="6 7">DK</strain>
    </source>
</reference>
<accession>A0AA96GQ77</accession>
<dbReference type="InterPro" id="IPR027417">
    <property type="entry name" value="P-loop_NTPase"/>
</dbReference>
<dbReference type="InterPro" id="IPR003593">
    <property type="entry name" value="AAA+_ATPase"/>
</dbReference>
<evidence type="ECO:0000313" key="7">
    <source>
        <dbReference type="Proteomes" id="UP001302494"/>
    </source>
</evidence>
<feature type="domain" description="Bacterial type II secretion system protein E" evidence="5">
    <location>
        <begin position="419"/>
        <end position="433"/>
    </location>
</feature>
<dbReference type="PANTHER" id="PTHR30258">
    <property type="entry name" value="TYPE II SECRETION SYSTEM PROTEIN GSPE-RELATED"/>
    <property type="match status" value="1"/>
</dbReference>
<dbReference type="InterPro" id="IPR007831">
    <property type="entry name" value="T2SS_GspE_N"/>
</dbReference>
<feature type="region of interest" description="Disordered" evidence="4">
    <location>
        <begin position="143"/>
        <end position="170"/>
    </location>
</feature>
<keyword evidence="7" id="KW-1185">Reference proteome</keyword>
<dbReference type="GO" id="GO:0016887">
    <property type="term" value="F:ATP hydrolysis activity"/>
    <property type="evidence" value="ECO:0007669"/>
    <property type="project" value="TreeGrafter"/>
</dbReference>
<dbReference type="RefSeq" id="WP_312743987.1">
    <property type="nucleotide sequence ID" value="NZ_CP116968.1"/>
</dbReference>
<dbReference type="CDD" id="cd01129">
    <property type="entry name" value="PulE-GspE-like"/>
    <property type="match status" value="1"/>
</dbReference>
<dbReference type="SUPFAM" id="SSF160246">
    <property type="entry name" value="EspE N-terminal domain-like"/>
    <property type="match status" value="1"/>
</dbReference>
<dbReference type="InterPro" id="IPR001482">
    <property type="entry name" value="T2SS/T4SS_dom"/>
</dbReference>
<gene>
    <name evidence="6" type="ORF">PQG83_17855</name>
</gene>
<comment type="similarity">
    <text evidence="1">Belongs to the GSP E family.</text>
</comment>
<dbReference type="SMART" id="SM00382">
    <property type="entry name" value="AAA"/>
    <property type="match status" value="1"/>
</dbReference>
<evidence type="ECO:0000256" key="3">
    <source>
        <dbReference type="ARBA" id="ARBA00022840"/>
    </source>
</evidence>
<dbReference type="Proteomes" id="UP001302494">
    <property type="component" value="Chromosome"/>
</dbReference>
<dbReference type="Gene3D" id="1.10.40.70">
    <property type="match status" value="1"/>
</dbReference>
<dbReference type="Pfam" id="PF05157">
    <property type="entry name" value="MshEN"/>
    <property type="match status" value="1"/>
</dbReference>
<dbReference type="Gene3D" id="3.40.50.300">
    <property type="entry name" value="P-loop containing nucleotide triphosphate hydrolases"/>
    <property type="match status" value="1"/>
</dbReference>
<name>A0AA96GQ77_9BACT</name>
<dbReference type="PROSITE" id="PS00662">
    <property type="entry name" value="T2SP_E"/>
    <property type="match status" value="1"/>
</dbReference>
<dbReference type="FunFam" id="3.40.50.300:FF:000398">
    <property type="entry name" value="Type IV pilus assembly ATPase PilB"/>
    <property type="match status" value="1"/>
</dbReference>
<evidence type="ECO:0000256" key="4">
    <source>
        <dbReference type="SAM" id="MobiDB-lite"/>
    </source>
</evidence>
<evidence type="ECO:0000259" key="5">
    <source>
        <dbReference type="PROSITE" id="PS00662"/>
    </source>
</evidence>
<dbReference type="InterPro" id="IPR037257">
    <property type="entry name" value="T2SS_E_N_sf"/>
</dbReference>
<protein>
    <submittedName>
        <fullName evidence="6">ATPase, T2SS/T4P/T4SS family</fullName>
    </submittedName>
</protein>
<dbReference type="GO" id="GO:0005524">
    <property type="term" value="F:ATP binding"/>
    <property type="evidence" value="ECO:0007669"/>
    <property type="project" value="UniProtKB-KW"/>
</dbReference>
<dbReference type="AlphaFoldDB" id="A0AA96GQ77"/>
<evidence type="ECO:0000256" key="1">
    <source>
        <dbReference type="ARBA" id="ARBA00006611"/>
    </source>
</evidence>
<keyword evidence="3" id="KW-0067">ATP-binding</keyword>
<proteinExistence type="inferred from homology"/>
<keyword evidence="2" id="KW-0547">Nucleotide-binding</keyword>
<organism evidence="6 7">
    <name type="scientific">Candidatus Nitrospira neomarina</name>
    <dbReference type="NCBI Taxonomy" id="3020899"/>
    <lineage>
        <taxon>Bacteria</taxon>
        <taxon>Pseudomonadati</taxon>
        <taxon>Nitrospirota</taxon>
        <taxon>Nitrospiria</taxon>
        <taxon>Nitrospirales</taxon>
        <taxon>Nitrospiraceae</taxon>
        <taxon>Nitrospira</taxon>
    </lineage>
</organism>